<keyword evidence="7" id="KW-0472">Membrane</keyword>
<dbReference type="InterPro" id="IPR000711">
    <property type="entry name" value="ATPase_OSCP/dsu"/>
</dbReference>
<keyword evidence="5" id="KW-0375">Hydrogen ion transport</keyword>
<keyword evidence="4" id="KW-0813">Transport</keyword>
<dbReference type="InterPro" id="IPR026015">
    <property type="entry name" value="ATP_synth_OSCP/delta_N_sf"/>
</dbReference>
<dbReference type="AlphaFoldDB" id="A0A8H3U3C6"/>
<protein>
    <recommendedName>
        <fullName evidence="3">ATP synthase subunit 5, mitochondrial</fullName>
    </recommendedName>
</protein>
<dbReference type="EMBL" id="WNWQ01000898">
    <property type="protein sequence ID" value="KAE9963121.1"/>
    <property type="molecule type" value="Genomic_DNA"/>
</dbReference>
<keyword evidence="6" id="KW-0406">Ion transport</keyword>
<comment type="subcellular location">
    <subcellularLocation>
        <location evidence="1">Membrane</location>
    </subcellularLocation>
</comment>
<evidence type="ECO:0000256" key="4">
    <source>
        <dbReference type="ARBA" id="ARBA00022448"/>
    </source>
</evidence>
<evidence type="ECO:0000256" key="7">
    <source>
        <dbReference type="ARBA" id="ARBA00023136"/>
    </source>
</evidence>
<evidence type="ECO:0000313" key="10">
    <source>
        <dbReference type="EMBL" id="KAE9963121.1"/>
    </source>
</evidence>
<dbReference type="PROSITE" id="PS00389">
    <property type="entry name" value="ATPASE_DELTA"/>
    <property type="match status" value="1"/>
</dbReference>
<feature type="region of interest" description="Disordered" evidence="9">
    <location>
        <begin position="399"/>
        <end position="422"/>
    </location>
</feature>
<comment type="similarity">
    <text evidence="2">Belongs to the ATPase delta chain family.</text>
</comment>
<comment type="caution">
    <text evidence="10">The sequence shown here is derived from an EMBL/GenBank/DDBJ whole genome shotgun (WGS) entry which is preliminary data.</text>
</comment>
<dbReference type="NCBIfam" id="TIGR01145">
    <property type="entry name" value="ATP_synt_delta"/>
    <property type="match status" value="1"/>
</dbReference>
<evidence type="ECO:0000256" key="2">
    <source>
        <dbReference type="ARBA" id="ARBA00007046"/>
    </source>
</evidence>
<dbReference type="Proteomes" id="UP000433883">
    <property type="component" value="Unassembled WGS sequence"/>
</dbReference>
<dbReference type="InterPro" id="IPR020781">
    <property type="entry name" value="ATPase_OSCP/d_CS"/>
</dbReference>
<evidence type="ECO:0000313" key="11">
    <source>
        <dbReference type="Proteomes" id="UP000433883"/>
    </source>
</evidence>
<evidence type="ECO:0000256" key="1">
    <source>
        <dbReference type="ARBA" id="ARBA00004370"/>
    </source>
</evidence>
<dbReference type="Gene3D" id="1.10.520.20">
    <property type="entry name" value="N-terminal domain of the delta subunit of the F1F0-ATP synthase"/>
    <property type="match status" value="1"/>
</dbReference>
<evidence type="ECO:0000256" key="9">
    <source>
        <dbReference type="SAM" id="MobiDB-lite"/>
    </source>
</evidence>
<dbReference type="SUPFAM" id="SSF47928">
    <property type="entry name" value="N-terminal domain of the delta subunit of the F1F0-ATP synthase"/>
    <property type="match status" value="1"/>
</dbReference>
<dbReference type="HAMAP" id="MF_01416">
    <property type="entry name" value="ATP_synth_delta_bact"/>
    <property type="match status" value="1"/>
</dbReference>
<dbReference type="PANTHER" id="PTHR11910">
    <property type="entry name" value="ATP SYNTHASE DELTA CHAIN"/>
    <property type="match status" value="1"/>
</dbReference>
<evidence type="ECO:0000256" key="8">
    <source>
        <dbReference type="ARBA" id="ARBA00023310"/>
    </source>
</evidence>
<gene>
    <name evidence="10" type="ORF">BLS_009618</name>
</gene>
<dbReference type="GO" id="GO:0016020">
    <property type="term" value="C:membrane"/>
    <property type="evidence" value="ECO:0007669"/>
    <property type="project" value="UniProtKB-SubCell"/>
</dbReference>
<evidence type="ECO:0000256" key="5">
    <source>
        <dbReference type="ARBA" id="ARBA00022781"/>
    </source>
</evidence>
<name>A0A8H3U3C6_VENIN</name>
<keyword evidence="8" id="KW-0066">ATP synthesis</keyword>
<dbReference type="GO" id="GO:0046933">
    <property type="term" value="F:proton-transporting ATP synthase activity, rotational mechanism"/>
    <property type="evidence" value="ECO:0007669"/>
    <property type="project" value="InterPro"/>
</dbReference>
<proteinExistence type="inferred from homology"/>
<dbReference type="Pfam" id="PF00213">
    <property type="entry name" value="OSCP"/>
    <property type="match status" value="1"/>
</dbReference>
<accession>A0A8H3U3C6</accession>
<organism evidence="10 11">
    <name type="scientific">Venturia inaequalis</name>
    <name type="common">Apple scab fungus</name>
    <dbReference type="NCBI Taxonomy" id="5025"/>
    <lineage>
        <taxon>Eukaryota</taxon>
        <taxon>Fungi</taxon>
        <taxon>Dikarya</taxon>
        <taxon>Ascomycota</taxon>
        <taxon>Pezizomycotina</taxon>
        <taxon>Dothideomycetes</taxon>
        <taxon>Pleosporomycetidae</taxon>
        <taxon>Venturiales</taxon>
        <taxon>Venturiaceae</taxon>
        <taxon>Venturia</taxon>
    </lineage>
</organism>
<reference evidence="10 11" key="1">
    <citation type="submission" date="2019-11" db="EMBL/GenBank/DDBJ databases">
        <title>Venturia inaequalis Genome Resource.</title>
        <authorList>
            <person name="Lichtner F.J."/>
        </authorList>
    </citation>
    <scope>NUCLEOTIDE SEQUENCE [LARGE SCALE GENOMIC DNA]</scope>
    <source>
        <strain evidence="10">Bline_iso_100314</strain>
    </source>
</reference>
<evidence type="ECO:0000256" key="3">
    <source>
        <dbReference type="ARBA" id="ARBA00014723"/>
    </source>
</evidence>
<feature type="compositionally biased region" description="Basic and acidic residues" evidence="9">
    <location>
        <begin position="400"/>
        <end position="410"/>
    </location>
</feature>
<sequence length="653" mass="71901">MLHGHRRTDRFLLFRYNEENRANDGARGKGLLLVRSSEQIQGRNPVFRKSVPASSSPTSMKEQPYYHDKILPPIPQFDDITMSPEPTRGGATESARGSLMRSLGNVDNMGGKQSAVMNVGSNDVSHHEAIGESAREGWGSDMKNRVHALMNDPSGTGLVSRSSFDIRKERDFSTRSRPALARVASEIFRPDGSRAPRFTEELVIDDEDVADFQKWKEMKRLDNQRLKRWSWYNQPGCRSFNVDPNWDNAKKELDHVEVADDQILSIIADYEDMPGYVELIHEIESELSFRKAREDSGTSSPHMGIDLNNAPMVLKHLEKYGEGLPKPMFETRVLGSIGSGDEVDVPVMLERDYSDDSDDGVGGCSFDCAAALNGQMTFLISDSEDEGVEEEAVIGAYSTHRRDGISKRDTTSSPHPPHPLRPPHLVNMFAGRLATRAVRSGASIAPRAAIRSYATPASQNILPPIALYGIDGTYATALYTAAAKTQGALEPTAKAMETLAAVFKKDAKLQVILQAPSLSPDDKKAIVAELQKHTGGQDKGDVIKNFLLLLAEHNRLGALEPITENFGKIMSAYRGEVELIVTSAAPLDNRVLRQLEQTVSKSSTIGQGQKLKVVTKVNPDIRGGLIVEVGDRTIDLSVSAKMARMNKLLKDQL</sequence>
<dbReference type="PRINTS" id="PR00125">
    <property type="entry name" value="ATPASEDELTA"/>
</dbReference>
<evidence type="ECO:0000256" key="6">
    <source>
        <dbReference type="ARBA" id="ARBA00023065"/>
    </source>
</evidence>